<comment type="subcellular location">
    <subcellularLocation>
        <location evidence="1">Membrane</location>
        <topology evidence="1">Multi-pass membrane protein</topology>
    </subcellularLocation>
</comment>
<feature type="transmembrane region" description="Helical" evidence="8">
    <location>
        <begin position="313"/>
        <end position="341"/>
    </location>
</feature>
<dbReference type="GO" id="GO:0005886">
    <property type="term" value="C:plasma membrane"/>
    <property type="evidence" value="ECO:0007669"/>
    <property type="project" value="TreeGrafter"/>
</dbReference>
<evidence type="ECO:0000256" key="7">
    <source>
        <dbReference type="SAM" id="MobiDB-lite"/>
    </source>
</evidence>
<dbReference type="Pfam" id="PF00474">
    <property type="entry name" value="SSF"/>
    <property type="match status" value="2"/>
</dbReference>
<feature type="transmembrane region" description="Helical" evidence="8">
    <location>
        <begin position="192"/>
        <end position="215"/>
    </location>
</feature>
<dbReference type="InterPro" id="IPR001734">
    <property type="entry name" value="Na/solute_symporter"/>
</dbReference>
<dbReference type="OrthoDB" id="9814523at2"/>
<evidence type="ECO:0000256" key="5">
    <source>
        <dbReference type="ARBA" id="ARBA00023136"/>
    </source>
</evidence>
<reference evidence="9 10" key="1">
    <citation type="submission" date="2015-02" db="EMBL/GenBank/DDBJ databases">
        <title>Draft genome sequence of Pseudomonas stutzeri NT0128 isolated from wheat (Triticum turgidum) rhizosphere.</title>
        <authorList>
            <person name="Tovi N."/>
            <person name="Frenk S."/>
            <person name="Hadar Y."/>
            <person name="Minz D."/>
        </authorList>
    </citation>
    <scope>NUCLEOTIDE SEQUENCE [LARGE SCALE GENOMIC DNA]</scope>
    <source>
        <strain evidence="9 10">NT0128</strain>
    </source>
</reference>
<dbReference type="PROSITE" id="PS50283">
    <property type="entry name" value="NA_SOLUT_SYMP_3"/>
    <property type="match status" value="1"/>
</dbReference>
<feature type="transmembrane region" description="Helical" evidence="8">
    <location>
        <begin position="598"/>
        <end position="617"/>
    </location>
</feature>
<comment type="caution">
    <text evidence="9">The sequence shown here is derived from an EMBL/GenBank/DDBJ whole genome shotgun (WGS) entry which is preliminary data.</text>
</comment>
<protein>
    <submittedName>
        <fullName evidence="9">Sodium transporter</fullName>
    </submittedName>
</protein>
<evidence type="ECO:0000256" key="1">
    <source>
        <dbReference type="ARBA" id="ARBA00004141"/>
    </source>
</evidence>
<accession>A0A0D9AJP1</accession>
<dbReference type="InterPro" id="IPR038377">
    <property type="entry name" value="Na/Glc_symporter_sf"/>
</dbReference>
<feature type="transmembrane region" description="Helical" evidence="8">
    <location>
        <begin position="573"/>
        <end position="592"/>
    </location>
</feature>
<comment type="similarity">
    <text evidence="2 6">Belongs to the sodium:solute symporter (SSF) (TC 2.A.21) family.</text>
</comment>
<evidence type="ECO:0000313" key="9">
    <source>
        <dbReference type="EMBL" id="KJH80899.1"/>
    </source>
</evidence>
<name>A0A0D9AJP1_STUST</name>
<dbReference type="RefSeq" id="WP_045162930.1">
    <property type="nucleotide sequence ID" value="NZ_JYHV01000026.1"/>
</dbReference>
<feature type="transmembrane region" description="Helical" evidence="8">
    <location>
        <begin position="452"/>
        <end position="472"/>
    </location>
</feature>
<feature type="transmembrane region" description="Helical" evidence="8">
    <location>
        <begin position="506"/>
        <end position="527"/>
    </location>
</feature>
<dbReference type="CDD" id="cd11477">
    <property type="entry name" value="SLC5sbd_u1"/>
    <property type="match status" value="1"/>
</dbReference>
<feature type="transmembrane region" description="Helical" evidence="8">
    <location>
        <begin position="423"/>
        <end position="445"/>
    </location>
</feature>
<dbReference type="AlphaFoldDB" id="A0A0D9AJP1"/>
<feature type="transmembrane region" description="Helical" evidence="8">
    <location>
        <begin position="123"/>
        <end position="146"/>
    </location>
</feature>
<dbReference type="Gene3D" id="1.20.1730.10">
    <property type="entry name" value="Sodium/glucose cotransporter"/>
    <property type="match status" value="1"/>
</dbReference>
<feature type="transmembrane region" description="Helical" evidence="8">
    <location>
        <begin position="478"/>
        <end position="499"/>
    </location>
</feature>
<sequence>MLDLAIVAAFILYGLGSGLRARGKASQSLDEYFLAGRTIKGWKAGFSMAATQFAADTPLLVTGLVATAGVFALWRLWIYGLAFLLMAFVFAVCWRRAGVLTDAELTRVRYSGKGVTPLRLLKAIYYGTVINCVVLAMVLVAAIRIAEVFLPWHLWLPAGLYEPIVSFVSSAGIQLGESITGLSPAMMSANNLISILLILSFTAMYSITGGLRAVVQTDVMQFSLAMIGTLLYAWFVVDAAGGLGGLTDRIVELYGADQASKMLSFAPPADAGEALMPFLVIVGLQWFFQMNSDGTGYLAQRSMACPTDRDARIAGLVFTWLQIFLRSLFWMAIAIGLLVLYPFTPGEMAGDGFTAGREALFVQGIEDLLPPGVRGLMLVGLLAALASTVDTHLNWGASYWSNDVYGGVFAPHVLKRKPRDRELVIVARLSNVLILIIAMIIMANLGSIQTAWFISLLFGAGMGSVLVLRWLWERINLYSELTAMGVSLITAPLLLYYLGTDPEREWVRLGIMALVTTTAAILVTFVTPATDDATLKRFYRRVRPFGFWQHAAMLNGVAATVSVKALGTRLSAVAITAISLFSLLVGVGRLMFPSPESSALLGWVCVALGLLLIPVWLRIAMGRQFDSDPEDEPLPDDSTQGISARVD</sequence>
<dbReference type="EMBL" id="JYHV01000026">
    <property type="protein sequence ID" value="KJH80899.1"/>
    <property type="molecule type" value="Genomic_DNA"/>
</dbReference>
<gene>
    <name evidence="9" type="ORF">UF78_14585</name>
</gene>
<keyword evidence="4 8" id="KW-1133">Transmembrane helix</keyword>
<dbReference type="Proteomes" id="UP000032487">
    <property type="component" value="Unassembled WGS sequence"/>
</dbReference>
<dbReference type="PANTHER" id="PTHR11819">
    <property type="entry name" value="SOLUTE CARRIER FAMILY 5"/>
    <property type="match status" value="1"/>
</dbReference>
<organism evidence="9 10">
    <name type="scientific">Stutzerimonas stutzeri</name>
    <name type="common">Pseudomonas stutzeri</name>
    <dbReference type="NCBI Taxonomy" id="316"/>
    <lineage>
        <taxon>Bacteria</taxon>
        <taxon>Pseudomonadati</taxon>
        <taxon>Pseudomonadota</taxon>
        <taxon>Gammaproteobacteria</taxon>
        <taxon>Pseudomonadales</taxon>
        <taxon>Pseudomonadaceae</taxon>
        <taxon>Stutzerimonas</taxon>
    </lineage>
</organism>
<feature type="transmembrane region" description="Helical" evidence="8">
    <location>
        <begin position="222"/>
        <end position="243"/>
    </location>
</feature>
<feature type="region of interest" description="Disordered" evidence="7">
    <location>
        <begin position="628"/>
        <end position="647"/>
    </location>
</feature>
<feature type="transmembrane region" description="Helical" evidence="8">
    <location>
        <begin position="76"/>
        <end position="94"/>
    </location>
</feature>
<evidence type="ECO:0000256" key="2">
    <source>
        <dbReference type="ARBA" id="ARBA00006434"/>
    </source>
</evidence>
<evidence type="ECO:0000256" key="4">
    <source>
        <dbReference type="ARBA" id="ARBA00022989"/>
    </source>
</evidence>
<dbReference type="PANTHER" id="PTHR11819:SF77">
    <property type="entry name" value="SODIUM_GLUCOSE COTRANSPORT PROTEIN"/>
    <property type="match status" value="1"/>
</dbReference>
<evidence type="ECO:0000256" key="8">
    <source>
        <dbReference type="SAM" id="Phobius"/>
    </source>
</evidence>
<evidence type="ECO:0000256" key="6">
    <source>
        <dbReference type="RuleBase" id="RU362091"/>
    </source>
</evidence>
<dbReference type="GO" id="GO:0005412">
    <property type="term" value="F:D-glucose:sodium symporter activity"/>
    <property type="evidence" value="ECO:0007669"/>
    <property type="project" value="TreeGrafter"/>
</dbReference>
<keyword evidence="5 8" id="KW-0472">Membrane</keyword>
<dbReference type="PATRIC" id="fig|316.101.peg.4358"/>
<evidence type="ECO:0000313" key="10">
    <source>
        <dbReference type="Proteomes" id="UP000032487"/>
    </source>
</evidence>
<proteinExistence type="inferred from homology"/>
<evidence type="ECO:0000256" key="3">
    <source>
        <dbReference type="ARBA" id="ARBA00022692"/>
    </source>
</evidence>
<keyword evidence="3 8" id="KW-0812">Transmembrane</keyword>